<keyword evidence="4 5" id="KW-0862">Zinc</keyword>
<evidence type="ECO:0000256" key="2">
    <source>
        <dbReference type="ARBA" id="ARBA00022737"/>
    </source>
</evidence>
<dbReference type="GO" id="GO:0010468">
    <property type="term" value="P:regulation of gene expression"/>
    <property type="evidence" value="ECO:0007669"/>
    <property type="project" value="UniProtKB-ARBA"/>
</dbReference>
<dbReference type="EMBL" id="CAUJNA010003768">
    <property type="protein sequence ID" value="CAJ1409419.1"/>
    <property type="molecule type" value="Genomic_DNA"/>
</dbReference>
<dbReference type="GO" id="GO:0003729">
    <property type="term" value="F:mRNA binding"/>
    <property type="evidence" value="ECO:0007669"/>
    <property type="project" value="InterPro"/>
</dbReference>
<keyword evidence="3 5" id="KW-0863">Zinc-finger</keyword>
<comment type="caution">
    <text evidence="8">The sequence shown here is derived from an EMBL/GenBank/DDBJ whole genome shotgun (WGS) entry which is preliminary data.</text>
</comment>
<reference evidence="8" key="1">
    <citation type="submission" date="2023-08" db="EMBL/GenBank/DDBJ databases">
        <authorList>
            <person name="Chen Y."/>
            <person name="Shah S."/>
            <person name="Dougan E. K."/>
            <person name="Thang M."/>
            <person name="Chan C."/>
        </authorList>
    </citation>
    <scope>NUCLEOTIDE SEQUENCE</scope>
</reference>
<dbReference type="PANTHER" id="PTHR12547">
    <property type="entry name" value="CCCH ZINC FINGER/TIS11-RELATED"/>
    <property type="match status" value="1"/>
</dbReference>
<name>A0AA36JQS0_9DINO</name>
<dbReference type="InterPro" id="IPR045877">
    <property type="entry name" value="ZFP36-like"/>
</dbReference>
<dbReference type="InterPro" id="IPR000571">
    <property type="entry name" value="Znf_CCCH"/>
</dbReference>
<gene>
    <name evidence="8" type="ORF">EVOR1521_LOCUS30518</name>
</gene>
<dbReference type="Pfam" id="PF00642">
    <property type="entry name" value="zf-CCCH"/>
    <property type="match status" value="1"/>
</dbReference>
<dbReference type="InterPro" id="IPR036855">
    <property type="entry name" value="Znf_CCCH_sf"/>
</dbReference>
<dbReference type="SUPFAM" id="SSF90229">
    <property type="entry name" value="CCCH zinc finger"/>
    <property type="match status" value="1"/>
</dbReference>
<dbReference type="GO" id="GO:0051252">
    <property type="term" value="P:regulation of RNA metabolic process"/>
    <property type="evidence" value="ECO:0007669"/>
    <property type="project" value="UniProtKB-ARBA"/>
</dbReference>
<evidence type="ECO:0000256" key="4">
    <source>
        <dbReference type="ARBA" id="ARBA00022833"/>
    </source>
</evidence>
<proteinExistence type="predicted"/>
<evidence type="ECO:0000256" key="6">
    <source>
        <dbReference type="SAM" id="MobiDB-lite"/>
    </source>
</evidence>
<keyword evidence="2" id="KW-0677">Repeat</keyword>
<evidence type="ECO:0000256" key="1">
    <source>
        <dbReference type="ARBA" id="ARBA00022723"/>
    </source>
</evidence>
<keyword evidence="9" id="KW-1185">Reference proteome</keyword>
<accession>A0AA36JQS0</accession>
<dbReference type="Gene3D" id="4.10.1000.10">
    <property type="entry name" value="Zinc finger, CCCH-type"/>
    <property type="match status" value="1"/>
</dbReference>
<feature type="zinc finger region" description="C3H1-type" evidence="5">
    <location>
        <begin position="145"/>
        <end position="172"/>
    </location>
</feature>
<dbReference type="SMART" id="SM00356">
    <property type="entry name" value="ZnF_C3H1"/>
    <property type="match status" value="1"/>
</dbReference>
<evidence type="ECO:0000313" key="8">
    <source>
        <dbReference type="EMBL" id="CAJ1409419.1"/>
    </source>
</evidence>
<dbReference type="Proteomes" id="UP001178507">
    <property type="component" value="Unassembled WGS sequence"/>
</dbReference>
<dbReference type="PROSITE" id="PS50103">
    <property type="entry name" value="ZF_C3H1"/>
    <property type="match status" value="1"/>
</dbReference>
<feature type="domain" description="C3H1-type" evidence="7">
    <location>
        <begin position="145"/>
        <end position="172"/>
    </location>
</feature>
<sequence length="285" mass="31660">MLGRKPKGDAAAARLSPSAGKKRKWQKLSEESDEDKGEQITKEEFDKWKETLAEEERREQMEREEQDRKAREDERRRREMEEEERLKREKEEANAKKEAEEARKAAEEAEQVRRRQEEDLIPPGAHPPDVLGLMPPGLKPDKAHLYKTSFCKRWEQGNCNFGSACHFAHGERELRGRVAQMGVPPLVAMAGASAHWDTTPFHCETLGIWSGCYYPASRPPLPCPDRWLSGMAPCAGPCGPCAPFGPCGACGFGPGLASVFRGDSGSGFGPVPSNGVGEAWNWGAE</sequence>
<keyword evidence="1 5" id="KW-0479">Metal-binding</keyword>
<evidence type="ECO:0000256" key="5">
    <source>
        <dbReference type="PROSITE-ProRule" id="PRU00723"/>
    </source>
</evidence>
<dbReference type="FunFam" id="4.10.1000.10:FF:000003">
    <property type="entry name" value="Zinc finger CCCH domain-containing protein"/>
    <property type="match status" value="1"/>
</dbReference>
<organism evidence="8 9">
    <name type="scientific">Effrenium voratum</name>
    <dbReference type="NCBI Taxonomy" id="2562239"/>
    <lineage>
        <taxon>Eukaryota</taxon>
        <taxon>Sar</taxon>
        <taxon>Alveolata</taxon>
        <taxon>Dinophyceae</taxon>
        <taxon>Suessiales</taxon>
        <taxon>Symbiodiniaceae</taxon>
        <taxon>Effrenium</taxon>
    </lineage>
</organism>
<evidence type="ECO:0000313" key="9">
    <source>
        <dbReference type="Proteomes" id="UP001178507"/>
    </source>
</evidence>
<feature type="compositionally biased region" description="Basic and acidic residues" evidence="6">
    <location>
        <begin position="37"/>
        <end position="118"/>
    </location>
</feature>
<dbReference type="GO" id="GO:0008270">
    <property type="term" value="F:zinc ion binding"/>
    <property type="evidence" value="ECO:0007669"/>
    <property type="project" value="UniProtKB-KW"/>
</dbReference>
<feature type="region of interest" description="Disordered" evidence="6">
    <location>
        <begin position="1"/>
        <end position="130"/>
    </location>
</feature>
<evidence type="ECO:0000259" key="7">
    <source>
        <dbReference type="PROSITE" id="PS50103"/>
    </source>
</evidence>
<dbReference type="AlphaFoldDB" id="A0AA36JQS0"/>
<protein>
    <recommendedName>
        <fullName evidence="7">C3H1-type domain-containing protein</fullName>
    </recommendedName>
</protein>
<evidence type="ECO:0000256" key="3">
    <source>
        <dbReference type="ARBA" id="ARBA00022771"/>
    </source>
</evidence>